<evidence type="ECO:0000256" key="5">
    <source>
        <dbReference type="ARBA" id="ARBA00022737"/>
    </source>
</evidence>
<dbReference type="AlphaFoldDB" id="A0A8I1YB71"/>
<evidence type="ECO:0000256" key="8">
    <source>
        <dbReference type="ARBA" id="ARBA00022967"/>
    </source>
</evidence>
<evidence type="ECO:0000313" key="12">
    <source>
        <dbReference type="EMBL" id="MBP1296755.1"/>
    </source>
</evidence>
<evidence type="ECO:0000256" key="10">
    <source>
        <dbReference type="ARBA" id="ARBA00024722"/>
    </source>
</evidence>
<dbReference type="InterPro" id="IPR027417">
    <property type="entry name" value="P-loop_NTPase"/>
</dbReference>
<evidence type="ECO:0000256" key="1">
    <source>
        <dbReference type="ARBA" id="ARBA00005417"/>
    </source>
</evidence>
<proteinExistence type="inferred from homology"/>
<keyword evidence="3" id="KW-1003">Cell membrane</keyword>
<dbReference type="InterPro" id="IPR050107">
    <property type="entry name" value="ABC_carbohydrate_import_ATPase"/>
</dbReference>
<keyword evidence="7 12" id="KW-0067">ATP-binding</keyword>
<evidence type="ECO:0000256" key="9">
    <source>
        <dbReference type="ARBA" id="ARBA00023136"/>
    </source>
</evidence>
<dbReference type="RefSeq" id="WP_209944788.1">
    <property type="nucleotide sequence ID" value="NZ_JAFICZ010000001.1"/>
</dbReference>
<feature type="domain" description="ABC transporter" evidence="11">
    <location>
        <begin position="9"/>
        <end position="242"/>
    </location>
</feature>
<keyword evidence="9" id="KW-0472">Membrane</keyword>
<dbReference type="SUPFAM" id="SSF52540">
    <property type="entry name" value="P-loop containing nucleoside triphosphate hydrolases"/>
    <property type="match status" value="2"/>
</dbReference>
<evidence type="ECO:0000313" key="13">
    <source>
        <dbReference type="Proteomes" id="UP000673383"/>
    </source>
</evidence>
<evidence type="ECO:0000256" key="6">
    <source>
        <dbReference type="ARBA" id="ARBA00022741"/>
    </source>
</evidence>
<evidence type="ECO:0000256" key="4">
    <source>
        <dbReference type="ARBA" id="ARBA00022597"/>
    </source>
</evidence>
<gene>
    <name evidence="12" type="ORF">JOH49_006508</name>
</gene>
<reference evidence="12" key="1">
    <citation type="submission" date="2021-02" db="EMBL/GenBank/DDBJ databases">
        <title>Genomic Encyclopedia of Type Strains, Phase IV (KMG-V): Genome sequencing to study the core and pangenomes of soil and plant-associated prokaryotes.</title>
        <authorList>
            <person name="Whitman W."/>
        </authorList>
    </citation>
    <scope>NUCLEOTIDE SEQUENCE</scope>
    <source>
        <strain evidence="12">USDA 406</strain>
    </source>
</reference>
<dbReference type="GO" id="GO:0005524">
    <property type="term" value="F:ATP binding"/>
    <property type="evidence" value="ECO:0007669"/>
    <property type="project" value="UniProtKB-KW"/>
</dbReference>
<evidence type="ECO:0000256" key="2">
    <source>
        <dbReference type="ARBA" id="ARBA00022448"/>
    </source>
</evidence>
<comment type="function">
    <text evidence="10">Involved in beta-(1--&gt;2)glucan export. Transmembrane domains (TMD) form a pore in the inner membrane and the ATP-binding domain (NBD) is responsible for energy generation.</text>
</comment>
<dbReference type="CDD" id="cd03216">
    <property type="entry name" value="ABC_Carb_Monos_I"/>
    <property type="match status" value="1"/>
</dbReference>
<dbReference type="Gene3D" id="3.40.50.300">
    <property type="entry name" value="P-loop containing nucleotide triphosphate hydrolases"/>
    <property type="match status" value="2"/>
</dbReference>
<feature type="domain" description="ABC transporter" evidence="11">
    <location>
        <begin position="243"/>
        <end position="498"/>
    </location>
</feature>
<evidence type="ECO:0000256" key="7">
    <source>
        <dbReference type="ARBA" id="ARBA00022840"/>
    </source>
</evidence>
<dbReference type="InterPro" id="IPR003439">
    <property type="entry name" value="ABC_transporter-like_ATP-bd"/>
</dbReference>
<dbReference type="GO" id="GO:0016887">
    <property type="term" value="F:ATP hydrolysis activity"/>
    <property type="evidence" value="ECO:0007669"/>
    <property type="project" value="InterPro"/>
</dbReference>
<dbReference type="CDD" id="cd03215">
    <property type="entry name" value="ABC_Carb_Monos_II"/>
    <property type="match status" value="1"/>
</dbReference>
<dbReference type="PROSITE" id="PS00211">
    <property type="entry name" value="ABC_TRANSPORTER_1"/>
    <property type="match status" value="1"/>
</dbReference>
<dbReference type="PROSITE" id="PS50893">
    <property type="entry name" value="ABC_TRANSPORTER_2"/>
    <property type="match status" value="2"/>
</dbReference>
<dbReference type="SMART" id="SM00382">
    <property type="entry name" value="AAA"/>
    <property type="match status" value="2"/>
</dbReference>
<dbReference type="Proteomes" id="UP000673383">
    <property type="component" value="Unassembled WGS sequence"/>
</dbReference>
<dbReference type="InterPro" id="IPR003593">
    <property type="entry name" value="AAA+_ATPase"/>
</dbReference>
<evidence type="ECO:0000259" key="11">
    <source>
        <dbReference type="PROSITE" id="PS50893"/>
    </source>
</evidence>
<dbReference type="PANTHER" id="PTHR43790">
    <property type="entry name" value="CARBOHYDRATE TRANSPORT ATP-BINDING PROTEIN MG119-RELATED"/>
    <property type="match status" value="1"/>
</dbReference>
<dbReference type="PANTHER" id="PTHR43790:SF3">
    <property type="entry name" value="D-ALLOSE IMPORT ATP-BINDING PROTEIN ALSA-RELATED"/>
    <property type="match status" value="1"/>
</dbReference>
<comment type="similarity">
    <text evidence="1">Belongs to the ABC transporter superfamily.</text>
</comment>
<keyword evidence="6" id="KW-0547">Nucleotide-binding</keyword>
<evidence type="ECO:0000256" key="3">
    <source>
        <dbReference type="ARBA" id="ARBA00022475"/>
    </source>
</evidence>
<dbReference type="InterPro" id="IPR017871">
    <property type="entry name" value="ABC_transporter-like_CS"/>
</dbReference>
<keyword evidence="5" id="KW-0677">Repeat</keyword>
<comment type="caution">
    <text evidence="12">The sequence shown here is derived from an EMBL/GenBank/DDBJ whole genome shotgun (WGS) entry which is preliminary data.</text>
</comment>
<accession>A0A8I1YB71</accession>
<dbReference type="EMBL" id="JAFICZ010000001">
    <property type="protein sequence ID" value="MBP1296755.1"/>
    <property type="molecule type" value="Genomic_DNA"/>
</dbReference>
<protein>
    <submittedName>
        <fullName evidence="12">Ribose transport system ATP-binding protein</fullName>
    </submittedName>
</protein>
<dbReference type="Pfam" id="PF00005">
    <property type="entry name" value="ABC_tran"/>
    <property type="match status" value="2"/>
</dbReference>
<organism evidence="12 13">
    <name type="scientific">Bradyrhizobium elkanii</name>
    <dbReference type="NCBI Taxonomy" id="29448"/>
    <lineage>
        <taxon>Bacteria</taxon>
        <taxon>Pseudomonadati</taxon>
        <taxon>Pseudomonadota</taxon>
        <taxon>Alphaproteobacteria</taxon>
        <taxon>Hyphomicrobiales</taxon>
        <taxon>Nitrobacteraceae</taxon>
        <taxon>Bradyrhizobium</taxon>
    </lineage>
</organism>
<keyword evidence="2" id="KW-0813">Transport</keyword>
<name>A0A8I1YB71_BRAEL</name>
<keyword evidence="8" id="KW-1278">Translocase</keyword>
<sequence length="505" mass="53480">MATDPQPAIAIRGVTKRFLSTLALDGVDLTIGRGEIHALVGENGAGKSTLIKILAGIYPLDDGKIVLDGRSLNPHLEPVPIAFVHQDLGLVDDLSIGENVALVAGFPRRGGLISWKDVWQQTERIYASMAIDPPDPRAPVGSLSAAGKAILGIVRALSRDARIVVLDEPTASLPGPDALHLFEVLRGLRASGTSILYVSHRLNELFGLVDHVTVLRDGRNVSSSPIEGLTTETIVRDMLGRDLQLDHVATARAREAVPLLTVENLCAGNQGPLSFTVGKGEIVGLVGLRGAGHEVIGRAIFGAHPHSAGTIRLASEIIPVDQPISARIAKGIALLAGNRLSESTLGGMSVRENLFPNVRAVSGALLRPIDTGAELKAVRDQLERFDVRPRNAAALIDWLSGGNQQKIFVGRWLATGAKLFIMEEPTAGVDIGAKGIIHRTLRTIADDGAAVLVVSSDFEEVVALCDRALVMGRGRITSELTGSTLTLEGLLTRSSMAGGQSERVH</sequence>
<keyword evidence="4" id="KW-0762">Sugar transport</keyword>